<comment type="caution">
    <text evidence="1">The sequence shown here is derived from an EMBL/GenBank/DDBJ whole genome shotgun (WGS) entry which is preliminary data.</text>
</comment>
<evidence type="ECO:0000313" key="2">
    <source>
        <dbReference type="Proteomes" id="UP000219602"/>
    </source>
</evidence>
<name>A0A2H3GRH3_FUSOX</name>
<organism evidence="1 2">
    <name type="scientific">Fusarium oxysporum f. sp. radicis-cucumerinum</name>
    <dbReference type="NCBI Taxonomy" id="327505"/>
    <lineage>
        <taxon>Eukaryota</taxon>
        <taxon>Fungi</taxon>
        <taxon>Dikarya</taxon>
        <taxon>Ascomycota</taxon>
        <taxon>Pezizomycotina</taxon>
        <taxon>Sordariomycetes</taxon>
        <taxon>Hypocreomycetidae</taxon>
        <taxon>Hypocreales</taxon>
        <taxon>Nectriaceae</taxon>
        <taxon>Fusarium</taxon>
        <taxon>Fusarium oxysporum species complex</taxon>
    </lineage>
</organism>
<dbReference type="AlphaFoldDB" id="A0A2H3GRH3"/>
<evidence type="ECO:0000313" key="1">
    <source>
        <dbReference type="EMBL" id="PCD30468.1"/>
    </source>
</evidence>
<dbReference type="EMBL" id="MABQ02000007">
    <property type="protein sequence ID" value="PCD30468.1"/>
    <property type="molecule type" value="Genomic_DNA"/>
</dbReference>
<reference evidence="1 2" key="2">
    <citation type="journal article" date="2017" name="Sci. Rep.">
        <title>A mobile pathogenicity chromosome in Fusarium oxysporum for infection of multiple cucurbit species.</title>
        <authorList>
            <person name="van Dam P."/>
            <person name="Fokkens L."/>
            <person name="Ayukawa Y."/>
            <person name="van der Gragt M."/>
            <person name="Ter Horst A."/>
            <person name="Brankovics B."/>
            <person name="Houterman P.M."/>
            <person name="Arie T."/>
            <person name="Rep M."/>
        </authorList>
    </citation>
    <scope>NUCLEOTIDE SEQUENCE [LARGE SCALE GENOMIC DNA]</scope>
    <source>
        <strain evidence="1 2">Forc016</strain>
    </source>
</reference>
<accession>A0A2H3GRH3</accession>
<proteinExistence type="predicted"/>
<dbReference type="Proteomes" id="UP000219602">
    <property type="component" value="Chromosome 9"/>
</dbReference>
<reference evidence="1 2" key="1">
    <citation type="journal article" date="2016" name="Environ. Microbiol.">
        <title>Effector profiles distinguish formae speciales of Fusarium oxysporum.</title>
        <authorList>
            <person name="van Dam P."/>
            <person name="Fokkens L."/>
            <person name="Schmidt S.M."/>
            <person name="Linmans J.H."/>
            <person name="Kistler H.C."/>
            <person name="Ma L.J."/>
            <person name="Rep M."/>
        </authorList>
    </citation>
    <scope>NUCLEOTIDE SEQUENCE [LARGE SCALE GENOMIC DNA]</scope>
    <source>
        <strain evidence="1 2">Forc016</strain>
    </source>
</reference>
<gene>
    <name evidence="1" type="ORF">AU210_010149</name>
</gene>
<protein>
    <submittedName>
        <fullName evidence="1">Uncharacterized protein</fullName>
    </submittedName>
</protein>
<sequence>MSNEESVRQRLDEFISALSASTKHGRPNARFGHIKIPGFRLEGPSLMESIRHSLSSRNFENIIFVTSELERTVGLGLAEDGTASLVFSEALDCVKMNRADAGHGTAWKSPRERTWQQDGILPRNIVVVFQIDPTVPADCALALIAVVQWALDVSLEAGSQVRVITLATDDGCDFLSTLVALTARDVVVDHLDLGEPWDCASLSPGSVRTTMHSSTDAMETVQTIAAASTTGQLVLSFRDVGLAAEYEQLVPRAQTPFVEFGDEAQQLNLVLQAPTTGYTWLTINPALSLIPLQFHGYGGIHILLGSEHGDSNSWDNVTEQLVQYSRWTSKEERVSQLWWARQLSVSDVHIYHEEEERESVEETLGLFIGSTSRRQRQVENSQLGGFITAVMSIAPWGLRIDQVLACFIRYPSRIRDMRERLKIQRVITSTAINLKGTEEVVFMRVLPLLNYDHRLAFFVALDSDDMVRRVKIQLAAIISIDVHKLAMLNVSEPLDPDGKEAGVILNSCLGYCSDLALSGTLWMVLGLWKGFMVASSKGRDNVPCWSLIVMHKALSRRARGLAERVSQTLHKIGVGSAIHKTFEDETRRFNEEEKRVLQVHLLRAYIFQLVSGYALLTDGELDPQAPLEYLIMANNLEVIVPIVPNRVTSLIRIERFLEDTGHDFTLGISQSIMRLPGTPSCLLDWTTVPKELVAEWLVEHRPGLDLLPALASLTRHHPLNRDEINREN</sequence>